<evidence type="ECO:0000256" key="1">
    <source>
        <dbReference type="SAM" id="Phobius"/>
    </source>
</evidence>
<dbReference type="AlphaFoldDB" id="A0A1A3NKI2"/>
<protein>
    <submittedName>
        <fullName evidence="2">Uncharacterized protein</fullName>
    </submittedName>
</protein>
<dbReference type="Proteomes" id="UP000093928">
    <property type="component" value="Unassembled WGS sequence"/>
</dbReference>
<evidence type="ECO:0000313" key="2">
    <source>
        <dbReference type="EMBL" id="OBK21559.1"/>
    </source>
</evidence>
<comment type="caution">
    <text evidence="2">The sequence shown here is derived from an EMBL/GenBank/DDBJ whole genome shotgun (WGS) entry which is preliminary data.</text>
</comment>
<proteinExistence type="predicted"/>
<gene>
    <name evidence="2" type="ORF">A5634_09980</name>
</gene>
<reference evidence="2 3" key="1">
    <citation type="submission" date="2016-06" db="EMBL/GenBank/DDBJ databases">
        <authorList>
            <person name="Kjaerup R.B."/>
            <person name="Dalgaard T.S."/>
            <person name="Juul-Madsen H.R."/>
        </authorList>
    </citation>
    <scope>NUCLEOTIDE SEQUENCE [LARGE SCALE GENOMIC DNA]</scope>
    <source>
        <strain evidence="2 3">1165133.8</strain>
    </source>
</reference>
<keyword evidence="1" id="KW-0812">Transmembrane</keyword>
<accession>A0A1A3NKI2</accession>
<feature type="transmembrane region" description="Helical" evidence="1">
    <location>
        <begin position="84"/>
        <end position="102"/>
    </location>
</feature>
<dbReference type="OrthoDB" id="4505613at2"/>
<organism evidence="2 3">
    <name type="scientific">Mycobacterium asiaticum</name>
    <dbReference type="NCBI Taxonomy" id="1790"/>
    <lineage>
        <taxon>Bacteria</taxon>
        <taxon>Bacillati</taxon>
        <taxon>Actinomycetota</taxon>
        <taxon>Actinomycetes</taxon>
        <taxon>Mycobacteriales</taxon>
        <taxon>Mycobacteriaceae</taxon>
        <taxon>Mycobacterium</taxon>
    </lineage>
</organism>
<feature type="transmembrane region" description="Helical" evidence="1">
    <location>
        <begin position="55"/>
        <end position="78"/>
    </location>
</feature>
<sequence length="230" mass="25431">MSNTLDTTLTIALFVLGTPLVIYLVLAGFYMAAGDTDGLPEDRPPLSRFLTTVDVAGFVLPALLLASSYVMAIALAWVAPSLTFYYPVLALAVGFAVWYGTFHGLSRWNKRLVKAHIAAYIKQAPENLSEDEAIAAVREYIQLRKIPYPTENLVADRFPLGWSVYAPVQVDTSDPTAFLDMPVERTVFLIGDSGRIEPTSSSRPPLAEQQHFSEVERVVAARRGKWVRRA</sequence>
<feature type="transmembrane region" description="Helical" evidence="1">
    <location>
        <begin position="12"/>
        <end position="34"/>
    </location>
</feature>
<keyword evidence="1" id="KW-0472">Membrane</keyword>
<keyword evidence="1" id="KW-1133">Transmembrane helix</keyword>
<dbReference type="RefSeq" id="WP_065146442.1">
    <property type="nucleotide sequence ID" value="NZ_LZLS01000200.1"/>
</dbReference>
<name>A0A1A3NKI2_MYCAS</name>
<dbReference type="EMBL" id="LZLS01000200">
    <property type="protein sequence ID" value="OBK21559.1"/>
    <property type="molecule type" value="Genomic_DNA"/>
</dbReference>
<evidence type="ECO:0000313" key="3">
    <source>
        <dbReference type="Proteomes" id="UP000093928"/>
    </source>
</evidence>